<feature type="transmembrane region" description="Helical" evidence="1">
    <location>
        <begin position="43"/>
        <end position="65"/>
    </location>
</feature>
<reference evidence="2 3" key="1">
    <citation type="submission" date="2024-10" db="EMBL/GenBank/DDBJ databases">
        <title>Whole genome of Pseudomonas sp Strain RB5.</title>
        <authorList>
            <person name="Selami N."/>
        </authorList>
    </citation>
    <scope>NUCLEOTIDE SEQUENCE [LARGE SCALE GENOMIC DNA]</scope>
    <source>
        <strain evidence="2 3">RB5</strain>
    </source>
</reference>
<feature type="transmembrane region" description="Helical" evidence="1">
    <location>
        <begin position="80"/>
        <end position="99"/>
    </location>
</feature>
<comment type="caution">
    <text evidence="2">The sequence shown here is derived from an EMBL/GenBank/DDBJ whole genome shotgun (WGS) entry which is preliminary data.</text>
</comment>
<dbReference type="Pfam" id="PF19865">
    <property type="entry name" value="DUF6338"/>
    <property type="match status" value="1"/>
</dbReference>
<keyword evidence="3" id="KW-1185">Reference proteome</keyword>
<gene>
    <name evidence="2" type="ORF">ACGSLL_25570</name>
</gene>
<name>A0ABW7DI40_9PSED</name>
<keyword evidence="1" id="KW-1133">Transmembrane helix</keyword>
<accession>A0ABW7DI40</accession>
<evidence type="ECO:0000313" key="2">
    <source>
        <dbReference type="EMBL" id="MFG6207725.1"/>
    </source>
</evidence>
<feature type="transmembrane region" description="Helical" evidence="1">
    <location>
        <begin position="12"/>
        <end position="31"/>
    </location>
</feature>
<protein>
    <submittedName>
        <fullName evidence="2">DUF6338 family protein</fullName>
    </submittedName>
</protein>
<evidence type="ECO:0000256" key="1">
    <source>
        <dbReference type="SAM" id="Phobius"/>
    </source>
</evidence>
<evidence type="ECO:0000313" key="3">
    <source>
        <dbReference type="Proteomes" id="UP001605918"/>
    </source>
</evidence>
<keyword evidence="1" id="KW-0812">Transmembrane</keyword>
<sequence>MDDLVKEVIPLLQYLIPGFLSAWIFYSLTAFKRPDTFGQIVQALIFTFVVQGAVLAVRSLCLWVGSKGLSIGQWDSRAETAWASAFSLMLGLLACYLATGDKLHAWLRKRNVTKQSSYPSEWFCAFAQYERFITLHLNDERRVLGWPVEWPRESVSGHFVMQYPRWLNDDGQPASYGAEFLLIDSANVKWVEFSPTSEGSACRLPEHHNPCQNI</sequence>
<dbReference type="RefSeq" id="WP_394508360.1">
    <property type="nucleotide sequence ID" value="NZ_JBIEIL010000016.1"/>
</dbReference>
<dbReference type="InterPro" id="IPR045919">
    <property type="entry name" value="DUF6338"/>
</dbReference>
<keyword evidence="1" id="KW-0472">Membrane</keyword>
<dbReference type="Proteomes" id="UP001605918">
    <property type="component" value="Unassembled WGS sequence"/>
</dbReference>
<proteinExistence type="predicted"/>
<dbReference type="EMBL" id="JBIEIL010000016">
    <property type="protein sequence ID" value="MFG6207725.1"/>
    <property type="molecule type" value="Genomic_DNA"/>
</dbReference>
<organism evidence="2 3">
    <name type="scientific">Pseudomonas retamae</name>
    <dbReference type="NCBI Taxonomy" id="702110"/>
    <lineage>
        <taxon>Bacteria</taxon>
        <taxon>Pseudomonadati</taxon>
        <taxon>Pseudomonadota</taxon>
        <taxon>Gammaproteobacteria</taxon>
        <taxon>Pseudomonadales</taxon>
        <taxon>Pseudomonadaceae</taxon>
        <taxon>Pseudomonas</taxon>
    </lineage>
</organism>